<feature type="compositionally biased region" description="Basic residues" evidence="1">
    <location>
        <begin position="1"/>
        <end position="18"/>
    </location>
</feature>
<gene>
    <name evidence="3" type="ORF">SAMN04489866_11025</name>
</gene>
<accession>A0A1G6YM93</accession>
<dbReference type="Proteomes" id="UP000198995">
    <property type="component" value="Unassembled WGS sequence"/>
</dbReference>
<feature type="transmembrane region" description="Helical" evidence="2">
    <location>
        <begin position="44"/>
        <end position="65"/>
    </location>
</feature>
<reference evidence="3 4" key="1">
    <citation type="submission" date="2016-10" db="EMBL/GenBank/DDBJ databases">
        <authorList>
            <person name="de Groot N.N."/>
        </authorList>
    </citation>
    <scope>NUCLEOTIDE SEQUENCE [LARGE SCALE GENOMIC DNA]</scope>
    <source>
        <strain evidence="3 4">DSM 20475</strain>
    </source>
</reference>
<keyword evidence="4" id="KW-1185">Reference proteome</keyword>
<sequence length="130" mass="14454">MGRKYSRSGKKKRSQYRKTAKEQEKMTTVITPEQRLQEKKRLRFNGVALGLLTAALLLMLGAPQFDRMGLPYHVSTLLAYVCSLIAGALMLYSVKYAREEKKKTARITGGLMVGVGFIGLLTTLSPLLMG</sequence>
<dbReference type="AlphaFoldDB" id="A0A1G6YM93"/>
<feature type="transmembrane region" description="Helical" evidence="2">
    <location>
        <begin position="109"/>
        <end position="129"/>
    </location>
</feature>
<dbReference type="STRING" id="2741.SAMN04489866_11025"/>
<dbReference type="RefSeq" id="WP_091792121.1">
    <property type="nucleotide sequence ID" value="NZ_FNAF01000010.1"/>
</dbReference>
<keyword evidence="2" id="KW-1133">Transmembrane helix</keyword>
<evidence type="ECO:0000256" key="2">
    <source>
        <dbReference type="SAM" id="Phobius"/>
    </source>
</evidence>
<feature type="region of interest" description="Disordered" evidence="1">
    <location>
        <begin position="1"/>
        <end position="25"/>
    </location>
</feature>
<proteinExistence type="predicted"/>
<name>A0A1G6YM93_PEPNI</name>
<feature type="transmembrane region" description="Helical" evidence="2">
    <location>
        <begin position="77"/>
        <end position="97"/>
    </location>
</feature>
<evidence type="ECO:0000313" key="4">
    <source>
        <dbReference type="Proteomes" id="UP000198995"/>
    </source>
</evidence>
<keyword evidence="2" id="KW-0472">Membrane</keyword>
<keyword evidence="2" id="KW-0812">Transmembrane</keyword>
<protein>
    <submittedName>
        <fullName evidence="3">Uncharacterized protein</fullName>
    </submittedName>
</protein>
<evidence type="ECO:0000256" key="1">
    <source>
        <dbReference type="SAM" id="MobiDB-lite"/>
    </source>
</evidence>
<evidence type="ECO:0000313" key="3">
    <source>
        <dbReference type="EMBL" id="SDD91634.1"/>
    </source>
</evidence>
<dbReference type="EMBL" id="FNAF01000010">
    <property type="protein sequence ID" value="SDD91634.1"/>
    <property type="molecule type" value="Genomic_DNA"/>
</dbReference>
<organism evidence="3 4">
    <name type="scientific">Peptococcus niger</name>
    <dbReference type="NCBI Taxonomy" id="2741"/>
    <lineage>
        <taxon>Bacteria</taxon>
        <taxon>Bacillati</taxon>
        <taxon>Bacillota</taxon>
        <taxon>Clostridia</taxon>
        <taxon>Eubacteriales</taxon>
        <taxon>Peptococcaceae</taxon>
        <taxon>Peptococcus</taxon>
    </lineage>
</organism>